<keyword evidence="2" id="KW-0732">Signal</keyword>
<dbReference type="Proteomes" id="UP000254573">
    <property type="component" value="Unassembled WGS sequence"/>
</dbReference>
<accession>A0A378YC37</accession>
<feature type="compositionally biased region" description="Polar residues" evidence="1">
    <location>
        <begin position="69"/>
        <end position="80"/>
    </location>
</feature>
<evidence type="ECO:0000313" key="3">
    <source>
        <dbReference type="EMBL" id="SUA74815.1"/>
    </source>
</evidence>
<gene>
    <name evidence="3" type="ORF">NCTC13160_00512</name>
</gene>
<proteinExistence type="predicted"/>
<evidence type="ECO:0000313" key="4">
    <source>
        <dbReference type="Proteomes" id="UP000254573"/>
    </source>
</evidence>
<feature type="chain" id="PRO_5016962830" evidence="2">
    <location>
        <begin position="26"/>
        <end position="320"/>
    </location>
</feature>
<protein>
    <submittedName>
        <fullName evidence="3">Uncharacterized protein</fullName>
    </submittedName>
</protein>
<dbReference type="RefSeq" id="WP_147291566.1">
    <property type="nucleotide sequence ID" value="NZ_CP009553.3"/>
</dbReference>
<organism evidence="3 4">
    <name type="scientific">Pandoraea pnomenusa</name>
    <dbReference type="NCBI Taxonomy" id="93220"/>
    <lineage>
        <taxon>Bacteria</taxon>
        <taxon>Pseudomonadati</taxon>
        <taxon>Pseudomonadota</taxon>
        <taxon>Betaproteobacteria</taxon>
        <taxon>Burkholderiales</taxon>
        <taxon>Burkholderiaceae</taxon>
        <taxon>Pandoraea</taxon>
    </lineage>
</organism>
<reference evidence="3 4" key="1">
    <citation type="submission" date="2018-06" db="EMBL/GenBank/DDBJ databases">
        <authorList>
            <consortium name="Pathogen Informatics"/>
            <person name="Doyle S."/>
        </authorList>
    </citation>
    <scope>NUCLEOTIDE SEQUENCE [LARGE SCALE GENOMIC DNA]</scope>
    <source>
        <strain evidence="3 4">NCTC13160</strain>
    </source>
</reference>
<name>A0A378YC37_9BURK</name>
<sequence>MLTSPKFAATAMFAIALAVSSVALAAGGLVTGATARSSPTQSPGRTGANASTNNVNAQILINTLNALSSQQNTATPSDTSYEAPAPQRPEPTYQTPVAAQPEALVTSNGYNCEDSLRNSISRTNPNFTPEQSAIAARAYWEKEYRIISSNNARAVRAELVQTNDELADHCLSEALTASLRALGWSPQTIATDHKSKFDAIVSRSIAERDNGSGKKRLVLTQYPNCLRVNDVRLDHDVKDMYWYNIVNTCGQSVQAHWCEGKGCKPTDRAADIGAGEKEESWMVAHSRSEVRFRGTACAIEYRGHDVQYDKNRNECWVWAE</sequence>
<feature type="signal peptide" evidence="2">
    <location>
        <begin position="1"/>
        <end position="25"/>
    </location>
</feature>
<evidence type="ECO:0000256" key="1">
    <source>
        <dbReference type="SAM" id="MobiDB-lite"/>
    </source>
</evidence>
<dbReference type="AlphaFoldDB" id="A0A378YC37"/>
<dbReference type="EMBL" id="UGSG01000001">
    <property type="protein sequence ID" value="SUA74815.1"/>
    <property type="molecule type" value="Genomic_DNA"/>
</dbReference>
<feature type="region of interest" description="Disordered" evidence="1">
    <location>
        <begin position="69"/>
        <end position="93"/>
    </location>
</feature>
<evidence type="ECO:0000256" key="2">
    <source>
        <dbReference type="SAM" id="SignalP"/>
    </source>
</evidence>
<dbReference type="OrthoDB" id="8945327at2"/>